<name>A0A2P2QWP0_RHIMU</name>
<proteinExistence type="predicted"/>
<organism evidence="1">
    <name type="scientific">Rhizophora mucronata</name>
    <name type="common">Asiatic mangrove</name>
    <dbReference type="NCBI Taxonomy" id="61149"/>
    <lineage>
        <taxon>Eukaryota</taxon>
        <taxon>Viridiplantae</taxon>
        <taxon>Streptophyta</taxon>
        <taxon>Embryophyta</taxon>
        <taxon>Tracheophyta</taxon>
        <taxon>Spermatophyta</taxon>
        <taxon>Magnoliopsida</taxon>
        <taxon>eudicotyledons</taxon>
        <taxon>Gunneridae</taxon>
        <taxon>Pentapetalae</taxon>
        <taxon>rosids</taxon>
        <taxon>fabids</taxon>
        <taxon>Malpighiales</taxon>
        <taxon>Rhizophoraceae</taxon>
        <taxon>Rhizophora</taxon>
    </lineage>
</organism>
<protein>
    <submittedName>
        <fullName evidence="1">Uncharacterized protein</fullName>
    </submittedName>
</protein>
<dbReference type="AlphaFoldDB" id="A0A2P2QWP0"/>
<evidence type="ECO:0000313" key="1">
    <source>
        <dbReference type="EMBL" id="MBX71367.1"/>
    </source>
</evidence>
<dbReference type="EMBL" id="GGEC01090883">
    <property type="protein sequence ID" value="MBX71367.1"/>
    <property type="molecule type" value="Transcribed_RNA"/>
</dbReference>
<reference evidence="1" key="1">
    <citation type="submission" date="2018-02" db="EMBL/GenBank/DDBJ databases">
        <title>Rhizophora mucronata_Transcriptome.</title>
        <authorList>
            <person name="Meera S.P."/>
            <person name="Sreeshan A."/>
            <person name="Augustine A."/>
        </authorList>
    </citation>
    <scope>NUCLEOTIDE SEQUENCE</scope>
    <source>
        <tissue evidence="1">Leaf</tissue>
    </source>
</reference>
<accession>A0A2P2QWP0</accession>
<sequence length="62" mass="7326">MMSISMSSNLKNKIEKRTIEEGSSATPLPKFSRTFISSRPFYFLFFFLKRKKKMRSSIYFAS</sequence>